<evidence type="ECO:0000313" key="1">
    <source>
        <dbReference type="EMBL" id="SUZ63962.1"/>
    </source>
</evidence>
<gene>
    <name evidence="1" type="ORF">METZ01_LOCUS16816</name>
</gene>
<dbReference type="AlphaFoldDB" id="A0A381PAG1"/>
<accession>A0A381PAG1</accession>
<proteinExistence type="predicted"/>
<sequence>MRLPAWEHLPIPLAAPMNNLTVSDLLCQVVDGNLAASAQLTGQHAPTPVELGAEPTQVVVESIRTVLTIASSLDHRAGFSPEHRQLLWCRIVELTLLGYDLQQAIKAGAGLDDLLVDRLSVVEPEVTIWPSLDPLDFDMSTPPILRLLAQHGRPPGLWIDPSDPSCGTGQC</sequence>
<name>A0A381PAG1_9ZZZZ</name>
<organism evidence="1">
    <name type="scientific">marine metagenome</name>
    <dbReference type="NCBI Taxonomy" id="408172"/>
    <lineage>
        <taxon>unclassified sequences</taxon>
        <taxon>metagenomes</taxon>
        <taxon>ecological metagenomes</taxon>
    </lineage>
</organism>
<dbReference type="EMBL" id="UINC01000928">
    <property type="protein sequence ID" value="SUZ63962.1"/>
    <property type="molecule type" value="Genomic_DNA"/>
</dbReference>
<reference evidence="1" key="1">
    <citation type="submission" date="2018-05" db="EMBL/GenBank/DDBJ databases">
        <authorList>
            <person name="Lanie J.A."/>
            <person name="Ng W.-L."/>
            <person name="Kazmierczak K.M."/>
            <person name="Andrzejewski T.M."/>
            <person name="Davidsen T.M."/>
            <person name="Wayne K.J."/>
            <person name="Tettelin H."/>
            <person name="Glass J.I."/>
            <person name="Rusch D."/>
            <person name="Podicherti R."/>
            <person name="Tsui H.-C.T."/>
            <person name="Winkler M.E."/>
        </authorList>
    </citation>
    <scope>NUCLEOTIDE SEQUENCE</scope>
</reference>
<protein>
    <submittedName>
        <fullName evidence="1">Uncharacterized protein</fullName>
    </submittedName>
</protein>